<feature type="region of interest" description="Disordered" evidence="1">
    <location>
        <begin position="208"/>
        <end position="304"/>
    </location>
</feature>
<proteinExistence type="predicted"/>
<feature type="compositionally biased region" description="Basic residues" evidence="1">
    <location>
        <begin position="294"/>
        <end position="304"/>
    </location>
</feature>
<evidence type="ECO:0000313" key="4">
    <source>
        <dbReference type="Proteomes" id="UP000019132"/>
    </source>
</evidence>
<evidence type="ECO:0000256" key="2">
    <source>
        <dbReference type="SAM" id="SignalP"/>
    </source>
</evidence>
<reference evidence="4" key="2">
    <citation type="submission" date="2010-04" db="EMBL/GenBank/DDBJ databases">
        <authorList>
            <person name="Buell R."/>
            <person name="Hamilton J."/>
            <person name="Hostetler J."/>
        </authorList>
    </citation>
    <scope>NUCLEOTIDE SEQUENCE [LARGE SCALE GENOMIC DNA]</scope>
    <source>
        <strain evidence="4">DAOM:BR144</strain>
    </source>
</reference>
<dbReference type="InParanoid" id="K3W975"/>
<accession>K3W975</accession>
<sequence>MLAPSSKTVLACAVAALVAAPAAVNAHGYMSVPKVTFSISGDTTQFCGTIDGPSTLTAPTGMSFTTDPASNTAAFTKALANSSYTSVRELVEDKGVFITGATKTCGITEETEDPQPLPAKYVEWSHSSTEGFTASHQGPCEVWCDDNLAFSDENCAADYTTAPAQLPYDRTKCLGTSLLKIVWLALHSSTWQIYINCATLETTTASSSTSSAVASSTGSESASEATTEPTSASASTTTDDEYSTSSTTTDEYSSASTTSDEYSSASTTTDEYSSASTSEEISTPAPTPSTTKKCTAKTSRKRRN</sequence>
<reference evidence="4" key="1">
    <citation type="journal article" date="2010" name="Genome Biol.">
        <title>Genome sequence of the necrotrophic plant pathogen Pythium ultimum reveals original pathogenicity mechanisms and effector repertoire.</title>
        <authorList>
            <person name="Levesque C.A."/>
            <person name="Brouwer H."/>
            <person name="Cano L."/>
            <person name="Hamilton J.P."/>
            <person name="Holt C."/>
            <person name="Huitema E."/>
            <person name="Raffaele S."/>
            <person name="Robideau G.P."/>
            <person name="Thines M."/>
            <person name="Win J."/>
            <person name="Zerillo M.M."/>
            <person name="Beakes G.W."/>
            <person name="Boore J.L."/>
            <person name="Busam D."/>
            <person name="Dumas B."/>
            <person name="Ferriera S."/>
            <person name="Fuerstenberg S.I."/>
            <person name="Gachon C.M."/>
            <person name="Gaulin E."/>
            <person name="Govers F."/>
            <person name="Grenville-Briggs L."/>
            <person name="Horner N."/>
            <person name="Hostetler J."/>
            <person name="Jiang R.H."/>
            <person name="Johnson J."/>
            <person name="Krajaejun T."/>
            <person name="Lin H."/>
            <person name="Meijer H.J."/>
            <person name="Moore B."/>
            <person name="Morris P."/>
            <person name="Phuntmart V."/>
            <person name="Puiu D."/>
            <person name="Shetty J."/>
            <person name="Stajich J.E."/>
            <person name="Tripathy S."/>
            <person name="Wawra S."/>
            <person name="van West P."/>
            <person name="Whitty B.R."/>
            <person name="Coutinho P.M."/>
            <person name="Henrissat B."/>
            <person name="Martin F."/>
            <person name="Thomas P.D."/>
            <person name="Tyler B.M."/>
            <person name="De Vries R.P."/>
            <person name="Kamoun S."/>
            <person name="Yandell M."/>
            <person name="Tisserat N."/>
            <person name="Buell C.R."/>
        </authorList>
    </citation>
    <scope>NUCLEOTIDE SEQUENCE</scope>
    <source>
        <strain evidence="4">DAOM:BR144</strain>
    </source>
</reference>
<dbReference type="EMBL" id="GL376626">
    <property type="status" value="NOT_ANNOTATED_CDS"/>
    <property type="molecule type" value="Genomic_DNA"/>
</dbReference>
<organism evidence="3 4">
    <name type="scientific">Globisporangium ultimum (strain ATCC 200006 / CBS 805.95 / DAOM BR144)</name>
    <name type="common">Pythium ultimum</name>
    <dbReference type="NCBI Taxonomy" id="431595"/>
    <lineage>
        <taxon>Eukaryota</taxon>
        <taxon>Sar</taxon>
        <taxon>Stramenopiles</taxon>
        <taxon>Oomycota</taxon>
        <taxon>Peronosporomycetes</taxon>
        <taxon>Pythiales</taxon>
        <taxon>Pythiaceae</taxon>
        <taxon>Globisporangium</taxon>
    </lineage>
</organism>
<reference evidence="3" key="3">
    <citation type="submission" date="2015-02" db="UniProtKB">
        <authorList>
            <consortium name="EnsemblProtists"/>
        </authorList>
    </citation>
    <scope>IDENTIFICATION</scope>
    <source>
        <strain evidence="3">DAOM BR144</strain>
    </source>
</reference>
<dbReference type="AlphaFoldDB" id="K3W975"/>
<dbReference type="OMA" id="YINCATL"/>
<dbReference type="STRING" id="431595.K3W975"/>
<name>K3W975_GLOUD</name>
<dbReference type="eggNOG" id="ENOG502SJJ3">
    <property type="taxonomic scope" value="Eukaryota"/>
</dbReference>
<dbReference type="Proteomes" id="UP000019132">
    <property type="component" value="Unassembled WGS sequence"/>
</dbReference>
<feature type="compositionally biased region" description="Low complexity" evidence="1">
    <location>
        <begin position="208"/>
        <end position="293"/>
    </location>
</feature>
<evidence type="ECO:0000313" key="3">
    <source>
        <dbReference type="EnsemblProtists" id="PYU1_T001516"/>
    </source>
</evidence>
<feature type="signal peptide" evidence="2">
    <location>
        <begin position="1"/>
        <end position="26"/>
    </location>
</feature>
<dbReference type="VEuPathDB" id="FungiDB:PYU1_G001516"/>
<dbReference type="HOGENOM" id="CLU_046500_0_2_1"/>
<keyword evidence="4" id="KW-1185">Reference proteome</keyword>
<keyword evidence="2" id="KW-0732">Signal</keyword>
<evidence type="ECO:0000256" key="1">
    <source>
        <dbReference type="SAM" id="MobiDB-lite"/>
    </source>
</evidence>
<protein>
    <submittedName>
        <fullName evidence="3">Uncharacterized protein</fullName>
    </submittedName>
</protein>
<feature type="chain" id="PRO_5003867501" evidence="2">
    <location>
        <begin position="27"/>
        <end position="304"/>
    </location>
</feature>
<dbReference type="EnsemblProtists" id="PYU1_T001516">
    <property type="protein sequence ID" value="PYU1_T001516"/>
    <property type="gene ID" value="PYU1_G001516"/>
</dbReference>